<protein>
    <recommendedName>
        <fullName evidence="3">Ubiquitin-like domain-containing protein</fullName>
    </recommendedName>
</protein>
<evidence type="ECO:0000313" key="2">
    <source>
        <dbReference type="Proteomes" id="UP001470230"/>
    </source>
</evidence>
<name>A0ABR2KZS5_9EUKA</name>
<accession>A0ABR2KZS5</accession>
<gene>
    <name evidence="1" type="ORF">M9Y10_014531</name>
</gene>
<evidence type="ECO:0008006" key="3">
    <source>
        <dbReference type="Google" id="ProtNLM"/>
    </source>
</evidence>
<proteinExistence type="predicted"/>
<reference evidence="1 2" key="1">
    <citation type="submission" date="2024-04" db="EMBL/GenBank/DDBJ databases">
        <title>Tritrichomonas musculus Genome.</title>
        <authorList>
            <person name="Alves-Ferreira E."/>
            <person name="Grigg M."/>
            <person name="Lorenzi H."/>
            <person name="Galac M."/>
        </authorList>
    </citation>
    <scope>NUCLEOTIDE SEQUENCE [LARGE SCALE GENOMIC DNA]</scope>
    <source>
        <strain evidence="1 2">EAF2021</strain>
    </source>
</reference>
<comment type="caution">
    <text evidence="1">The sequence shown here is derived from an EMBL/GenBank/DDBJ whole genome shotgun (WGS) entry which is preliminary data.</text>
</comment>
<dbReference type="Proteomes" id="UP001470230">
    <property type="component" value="Unassembled WGS sequence"/>
</dbReference>
<dbReference type="InterPro" id="IPR029071">
    <property type="entry name" value="Ubiquitin-like_domsf"/>
</dbReference>
<keyword evidence="2" id="KW-1185">Reference proteome</keyword>
<dbReference type="SUPFAM" id="SSF54236">
    <property type="entry name" value="Ubiquitin-like"/>
    <property type="match status" value="1"/>
</dbReference>
<sequence length="210" mass="24904">MEVEGHNEAINSDESNIAFISEGMSRKIIDPEQKIMHNNMKIYVYQPFMRIRHIKLNMLSPISILSRIYPPNSIYIFNGQILDVSKSFSFYNIKNENKIVLITSLMKKSDPKLVDKWIKNTTDQDSFEERVDLNINKNCRRELARIKDIKFYKLEIKRKTFGKFLKNQNTDLMNSNSFNANRNKFQEEIDLKIDYNQLKEPSFDPLPVLW</sequence>
<dbReference type="EMBL" id="JAPFFF010000002">
    <property type="protein sequence ID" value="KAK8896620.1"/>
    <property type="molecule type" value="Genomic_DNA"/>
</dbReference>
<evidence type="ECO:0000313" key="1">
    <source>
        <dbReference type="EMBL" id="KAK8896620.1"/>
    </source>
</evidence>
<organism evidence="1 2">
    <name type="scientific">Tritrichomonas musculus</name>
    <dbReference type="NCBI Taxonomy" id="1915356"/>
    <lineage>
        <taxon>Eukaryota</taxon>
        <taxon>Metamonada</taxon>
        <taxon>Parabasalia</taxon>
        <taxon>Tritrichomonadida</taxon>
        <taxon>Tritrichomonadidae</taxon>
        <taxon>Tritrichomonas</taxon>
    </lineage>
</organism>